<dbReference type="SMART" id="SM00089">
    <property type="entry name" value="PKD"/>
    <property type="match status" value="3"/>
</dbReference>
<keyword evidence="5 6" id="KW-0472">Membrane</keyword>
<dbReference type="PANTHER" id="PTHR46730">
    <property type="entry name" value="POLYCYSTIN-1"/>
    <property type="match status" value="1"/>
</dbReference>
<evidence type="ECO:0000256" key="4">
    <source>
        <dbReference type="ARBA" id="ARBA00022989"/>
    </source>
</evidence>
<evidence type="ECO:0000256" key="2">
    <source>
        <dbReference type="ARBA" id="ARBA00022692"/>
    </source>
</evidence>
<feature type="domain" description="PKD" evidence="7">
    <location>
        <begin position="482"/>
        <end position="538"/>
    </location>
</feature>
<dbReference type="InterPro" id="IPR018765">
    <property type="entry name" value="DUF2341"/>
</dbReference>
<keyword evidence="4 6" id="KW-1133">Transmembrane helix</keyword>
<keyword evidence="3" id="KW-0677">Repeat</keyword>
<comment type="subcellular location">
    <subcellularLocation>
        <location evidence="1">Membrane</location>
        <topology evidence="1">Multi-pass membrane protein</topology>
    </subcellularLocation>
</comment>
<evidence type="ECO:0000259" key="7">
    <source>
        <dbReference type="PROSITE" id="PS50093"/>
    </source>
</evidence>
<dbReference type="InterPro" id="IPR013783">
    <property type="entry name" value="Ig-like_fold"/>
</dbReference>
<feature type="transmembrane region" description="Helical" evidence="6">
    <location>
        <begin position="721"/>
        <end position="738"/>
    </location>
</feature>
<keyword evidence="9" id="KW-1185">Reference proteome</keyword>
<dbReference type="Proteomes" id="UP001246244">
    <property type="component" value="Unassembled WGS sequence"/>
</dbReference>
<dbReference type="InterPro" id="IPR022409">
    <property type="entry name" value="PKD/Chitinase_dom"/>
</dbReference>
<evidence type="ECO:0000256" key="6">
    <source>
        <dbReference type="SAM" id="Phobius"/>
    </source>
</evidence>
<dbReference type="SUPFAM" id="SSF49299">
    <property type="entry name" value="PKD domain"/>
    <property type="match status" value="3"/>
</dbReference>
<protein>
    <submittedName>
        <fullName evidence="8">DUF2341 domain-containing protein</fullName>
    </submittedName>
</protein>
<organism evidence="8 9">
    <name type="scientific">Methanosarcina baikalica</name>
    <dbReference type="NCBI Taxonomy" id="3073890"/>
    <lineage>
        <taxon>Archaea</taxon>
        <taxon>Methanobacteriati</taxon>
        <taxon>Methanobacteriota</taxon>
        <taxon>Stenosarchaea group</taxon>
        <taxon>Methanomicrobia</taxon>
        <taxon>Methanosarcinales</taxon>
        <taxon>Methanosarcinaceae</taxon>
        <taxon>Methanosarcina</taxon>
    </lineage>
</organism>
<dbReference type="EMBL" id="JAVKPK010000021">
    <property type="protein sequence ID" value="MDR7665498.1"/>
    <property type="molecule type" value="Genomic_DNA"/>
</dbReference>
<evidence type="ECO:0000256" key="1">
    <source>
        <dbReference type="ARBA" id="ARBA00004141"/>
    </source>
</evidence>
<dbReference type="Gene3D" id="2.60.40.10">
    <property type="entry name" value="Immunoglobulins"/>
    <property type="match status" value="3"/>
</dbReference>
<evidence type="ECO:0000256" key="5">
    <source>
        <dbReference type="ARBA" id="ARBA00023136"/>
    </source>
</evidence>
<comment type="caution">
    <text evidence="8">The sequence shown here is derived from an EMBL/GenBank/DDBJ whole genome shotgun (WGS) entry which is preliminary data.</text>
</comment>
<dbReference type="InterPro" id="IPR035986">
    <property type="entry name" value="PKD_dom_sf"/>
</dbReference>
<dbReference type="InterPro" id="IPR000601">
    <property type="entry name" value="PKD_dom"/>
</dbReference>
<dbReference type="PROSITE" id="PS50093">
    <property type="entry name" value="PKD"/>
    <property type="match status" value="3"/>
</dbReference>
<dbReference type="CDD" id="cd00146">
    <property type="entry name" value="PKD"/>
    <property type="match status" value="3"/>
</dbReference>
<evidence type="ECO:0000313" key="8">
    <source>
        <dbReference type="EMBL" id="MDR7665498.1"/>
    </source>
</evidence>
<dbReference type="Pfam" id="PF10102">
    <property type="entry name" value="DUF2341"/>
    <property type="match status" value="1"/>
</dbReference>
<keyword evidence="2 6" id="KW-0812">Transmembrane</keyword>
<feature type="domain" description="PKD" evidence="7">
    <location>
        <begin position="311"/>
        <end position="388"/>
    </location>
</feature>
<feature type="transmembrane region" description="Helical" evidence="6">
    <location>
        <begin position="673"/>
        <end position="692"/>
    </location>
</feature>
<dbReference type="RefSeq" id="WP_310575524.1">
    <property type="nucleotide sequence ID" value="NZ_JAVKPK010000021.1"/>
</dbReference>
<accession>A0ABU2D0K0</accession>
<evidence type="ECO:0000313" key="9">
    <source>
        <dbReference type="Proteomes" id="UP001246244"/>
    </source>
</evidence>
<dbReference type="Pfam" id="PF18911">
    <property type="entry name" value="PKD_4"/>
    <property type="match status" value="3"/>
</dbReference>
<proteinExistence type="predicted"/>
<reference evidence="9" key="1">
    <citation type="submission" date="2023-07" db="EMBL/GenBank/DDBJ databases">
        <title>Whole-genome sequencing of a new Methanosarcina sp. Z-7115.</title>
        <authorList>
            <person name="Zhilina T.N."/>
            <person name="Merkel A.Y."/>
        </authorList>
    </citation>
    <scope>NUCLEOTIDE SEQUENCE [LARGE SCALE GENOMIC DNA]</scope>
    <source>
        <strain evidence="9">Z-7115</strain>
    </source>
</reference>
<evidence type="ECO:0000256" key="3">
    <source>
        <dbReference type="ARBA" id="ARBA00022737"/>
    </source>
</evidence>
<name>A0ABU2D0K0_9EURY</name>
<feature type="transmembrane region" description="Helical" evidence="6">
    <location>
        <begin position="697"/>
        <end position="715"/>
    </location>
</feature>
<dbReference type="PANTHER" id="PTHR46730:SF4">
    <property type="entry name" value="POLYCYSTIC KIDNEY DISEASE PROTEIN 1-LIKE 1"/>
    <property type="match status" value="1"/>
</dbReference>
<sequence>MKNVLLLSILLLCVLVAPASAAHSSVEITVSGSAPAGYETPVTVPHLSGMDSTYANIRFFADDTSAQSGTSLPYWVESYTASAAKVWVPLPAGTTEIYCEWGIPGETASESNGTAVFACFDDFSGNNPAAWWYSEPAWVSVHDGVLDVRSVNIDVSAVPNSAQYLPNHTVMMRTKTAHAGALVTDVFERPAGFYIGSYETFFGIADAVAPSPKIANVYTASSITYVTEPWNANTYYTVNYTRTNTATSVSFNNYTETDTGNVFPGVSNVRIRAVSTSASTTAEIWTDWFAIRQYVPVEPVASVSSTVVTTSDISFSQDDESGRAPFTVHFTDTSTNVPTSWAWDFGDSGTSTAQNPSHVFSSPGTYTVTLTAGNALGTSTATSTVTVELTPAFSANVTSGTVPRVVQFTDTSADSPTSWSWNFGDGTASTAQSPMHVYTVAGTYTVSLTTHNAASSGTETKTGYMVLLDLPATHFNYIRQSNLTYNFQDLSLNDPTSWAWNFGDGSTATTQNPTHTYAAGGSYNVTLTASNAYGSKLSYVLVDTSLSNTPQLTAVGETWQHVAFNESKEFSFTTPYGVLTSHWFINDVEINYTSMNMSYTFDMPGRAYNVSVWAETTEGNSSMLEYRVMVGREIATEHVVPFNDTNYNNLMNSTLDMDTDGIMTSLFAPFTDIMGRMAYLVLFVLPFVFMWVNQGKLTIVTTLALIVGSLLIGFIPSQFVAFISIAIVLSFASAFYRLSRGP</sequence>
<feature type="domain" description="PKD" evidence="7">
    <location>
        <begin position="389"/>
        <end position="462"/>
    </location>
</feature>
<gene>
    <name evidence="8" type="ORF">RG963_06835</name>
</gene>